<dbReference type="AlphaFoldDB" id="A0A2H3EF93"/>
<dbReference type="Proteomes" id="UP000217790">
    <property type="component" value="Unassembled WGS sequence"/>
</dbReference>
<sequence>MSRGFAKDELMNTVPRMLVKGFGTHKLQSGHHEEFINKRHYQKGIFAARAIKNDLLLVVEIAHCGCASRRRVRWIWSRDRNHRISDRDIFVDVPLLLTVTTTTKTTSSLSITPLNLSMGTINSQIKPLSATRPSMSFSVRAGNPTGCLLTNRLGSINVRGNVIWWVGTDRTSLEDDEHSAYNTKLDGVKTVSVPDPSYSRVQQR</sequence>
<evidence type="ECO:0000313" key="1">
    <source>
        <dbReference type="EMBL" id="PBK98096.1"/>
    </source>
</evidence>
<reference evidence="2" key="1">
    <citation type="journal article" date="2017" name="Nat. Ecol. Evol.">
        <title>Genome expansion and lineage-specific genetic innovations in the forest pathogenic fungi Armillaria.</title>
        <authorList>
            <person name="Sipos G."/>
            <person name="Prasanna A.N."/>
            <person name="Walter M.C."/>
            <person name="O'Connor E."/>
            <person name="Balint B."/>
            <person name="Krizsan K."/>
            <person name="Kiss B."/>
            <person name="Hess J."/>
            <person name="Varga T."/>
            <person name="Slot J."/>
            <person name="Riley R."/>
            <person name="Boka B."/>
            <person name="Rigling D."/>
            <person name="Barry K."/>
            <person name="Lee J."/>
            <person name="Mihaltcheva S."/>
            <person name="LaButti K."/>
            <person name="Lipzen A."/>
            <person name="Waldron R."/>
            <person name="Moloney N.M."/>
            <person name="Sperisen C."/>
            <person name="Kredics L."/>
            <person name="Vagvoelgyi C."/>
            <person name="Patrignani A."/>
            <person name="Fitzpatrick D."/>
            <person name="Nagy I."/>
            <person name="Doyle S."/>
            <person name="Anderson J.B."/>
            <person name="Grigoriev I.V."/>
            <person name="Gueldener U."/>
            <person name="Muensterkoetter M."/>
            <person name="Nagy L.G."/>
        </authorList>
    </citation>
    <scope>NUCLEOTIDE SEQUENCE [LARGE SCALE GENOMIC DNA]</scope>
    <source>
        <strain evidence="2">Ar21-2</strain>
    </source>
</reference>
<name>A0A2H3EF93_ARMGA</name>
<evidence type="ECO:0000313" key="2">
    <source>
        <dbReference type="Proteomes" id="UP000217790"/>
    </source>
</evidence>
<protein>
    <submittedName>
        <fullName evidence="1">Uncharacterized protein</fullName>
    </submittedName>
</protein>
<accession>A0A2H3EF93</accession>
<organism evidence="1 2">
    <name type="scientific">Armillaria gallica</name>
    <name type="common">Bulbous honey fungus</name>
    <name type="synonym">Armillaria bulbosa</name>
    <dbReference type="NCBI Taxonomy" id="47427"/>
    <lineage>
        <taxon>Eukaryota</taxon>
        <taxon>Fungi</taxon>
        <taxon>Dikarya</taxon>
        <taxon>Basidiomycota</taxon>
        <taxon>Agaricomycotina</taxon>
        <taxon>Agaricomycetes</taxon>
        <taxon>Agaricomycetidae</taxon>
        <taxon>Agaricales</taxon>
        <taxon>Marasmiineae</taxon>
        <taxon>Physalacriaceae</taxon>
        <taxon>Armillaria</taxon>
    </lineage>
</organism>
<dbReference type="InParanoid" id="A0A2H3EF93"/>
<proteinExistence type="predicted"/>
<dbReference type="EMBL" id="KZ293648">
    <property type="protein sequence ID" value="PBK98096.1"/>
    <property type="molecule type" value="Genomic_DNA"/>
</dbReference>
<gene>
    <name evidence="1" type="ORF">ARMGADRAFT_1026213</name>
</gene>
<keyword evidence="2" id="KW-1185">Reference proteome</keyword>